<sequence length="84" mass="8816">MGAADRYEELRAAVFEGRGAGWRHGWAVLVRSGMAAWSKAVAALVPPPRATDEMPGQAVSVDGEAADQLVHVLAGLVLGRLQPP</sequence>
<dbReference type="Proteomes" id="UP000265354">
    <property type="component" value="Unassembled WGS sequence"/>
</dbReference>
<proteinExistence type="predicted"/>
<accession>A0A388STL3</accession>
<organism evidence="1 2">
    <name type="scientific">Streptomyces spongiicola</name>
    <dbReference type="NCBI Taxonomy" id="1690221"/>
    <lineage>
        <taxon>Bacteria</taxon>
        <taxon>Bacillati</taxon>
        <taxon>Actinomycetota</taxon>
        <taxon>Actinomycetes</taxon>
        <taxon>Kitasatosporales</taxon>
        <taxon>Streptomycetaceae</taxon>
        <taxon>Streptomyces</taxon>
    </lineage>
</organism>
<reference evidence="1 2" key="1">
    <citation type="submission" date="2018-07" db="EMBL/GenBank/DDBJ databases">
        <title>Whole Genome Shotgun Sequence of Streptomyces spongiicola strain 531S.</title>
        <authorList>
            <person name="Dohra H."/>
            <person name="Kodani S."/>
        </authorList>
    </citation>
    <scope>NUCLEOTIDE SEQUENCE [LARGE SCALE GENOMIC DNA]</scope>
    <source>
        <strain evidence="1 2">531S</strain>
    </source>
</reference>
<protein>
    <submittedName>
        <fullName evidence="1">Uncharacterized protein</fullName>
    </submittedName>
</protein>
<dbReference type="EMBL" id="BGZL01000003">
    <property type="protein sequence ID" value="GBP99942.1"/>
    <property type="molecule type" value="Genomic_DNA"/>
</dbReference>
<gene>
    <name evidence="1" type="ORF">SSP531S_13460</name>
</gene>
<name>A0A388STL3_9ACTN</name>
<dbReference type="AlphaFoldDB" id="A0A388STL3"/>
<evidence type="ECO:0000313" key="1">
    <source>
        <dbReference type="EMBL" id="GBP99942.1"/>
    </source>
</evidence>
<evidence type="ECO:0000313" key="2">
    <source>
        <dbReference type="Proteomes" id="UP000265354"/>
    </source>
</evidence>
<comment type="caution">
    <text evidence="1">The sequence shown here is derived from an EMBL/GenBank/DDBJ whole genome shotgun (WGS) entry which is preliminary data.</text>
</comment>